<gene>
    <name evidence="1" type="ORF">M1L60_19715</name>
</gene>
<protein>
    <submittedName>
        <fullName evidence="1">DUF3307 domain-containing protein</fullName>
    </submittedName>
</protein>
<dbReference type="EMBL" id="JAMYJR010000021">
    <property type="protein sequence ID" value="MCO8272827.1"/>
    <property type="molecule type" value="Genomic_DNA"/>
</dbReference>
<dbReference type="InterPro" id="IPR021737">
    <property type="entry name" value="Phage_phiKZ_Orf197"/>
</dbReference>
<keyword evidence="2" id="KW-1185">Reference proteome</keyword>
<proteinExistence type="predicted"/>
<comment type="caution">
    <text evidence="1">The sequence shown here is derived from an EMBL/GenBank/DDBJ whole genome shotgun (WGS) entry which is preliminary data.</text>
</comment>
<evidence type="ECO:0000313" key="1">
    <source>
        <dbReference type="EMBL" id="MCO8272827.1"/>
    </source>
</evidence>
<dbReference type="Pfam" id="PF11750">
    <property type="entry name" value="DUF3307"/>
    <property type="match status" value="1"/>
</dbReference>
<evidence type="ECO:0000313" key="2">
    <source>
        <dbReference type="Proteomes" id="UP001523369"/>
    </source>
</evidence>
<accession>A0ABT1DPP2</accession>
<name>A0ABT1DPP2_9ACTN</name>
<dbReference type="RefSeq" id="WP_253238915.1">
    <property type="nucleotide sequence ID" value="NZ_JAMYJR010000021.1"/>
</dbReference>
<reference evidence="1 2" key="1">
    <citation type="submission" date="2022-06" db="EMBL/GenBank/DDBJ databases">
        <title>New Species of the Genus Actinoplanes, ActinopZanes ferrugineus.</title>
        <authorList>
            <person name="Ding P."/>
        </authorList>
    </citation>
    <scope>NUCLEOTIDE SEQUENCE [LARGE SCALE GENOMIC DNA]</scope>
    <source>
        <strain evidence="1 2">TRM88003</strain>
    </source>
</reference>
<organism evidence="1 2">
    <name type="scientific">Paractinoplanes aksuensis</name>
    <dbReference type="NCBI Taxonomy" id="2939490"/>
    <lineage>
        <taxon>Bacteria</taxon>
        <taxon>Bacillati</taxon>
        <taxon>Actinomycetota</taxon>
        <taxon>Actinomycetes</taxon>
        <taxon>Micromonosporales</taxon>
        <taxon>Micromonosporaceae</taxon>
        <taxon>Paractinoplanes</taxon>
    </lineage>
</organism>
<dbReference type="Proteomes" id="UP001523369">
    <property type="component" value="Unassembled WGS sequence"/>
</dbReference>
<sequence>MTALFAAVFIALFTAHQVADHWVQTQHQADRKADPGWGGRVACATHVAAYTATAVFALLALEWALGVQLNPGKVAAGLTVSAITHYAADRRTLIKRLAQRCGIGRFYALGAPRPGRDDNPTLGGAYALDQSFHYAWLFAAALIIA</sequence>